<dbReference type="AlphaFoldDB" id="H2BWW0"/>
<keyword evidence="2" id="KW-1185">Reference proteome</keyword>
<dbReference type="Proteomes" id="UP000003844">
    <property type="component" value="Unassembled WGS sequence"/>
</dbReference>
<dbReference type="InterPro" id="IPR025348">
    <property type="entry name" value="DUF4252"/>
</dbReference>
<dbReference type="RefSeq" id="WP_006990436.1">
    <property type="nucleotide sequence ID" value="NZ_JH594606.1"/>
</dbReference>
<reference evidence="2" key="1">
    <citation type="journal article" date="2012" name="Stand. Genomic Sci.">
        <title>Genome sequence of the Antarctic rhodopsins-containing flavobacterium Gillisia limnaea type strain (R-8282(T)).</title>
        <authorList>
            <person name="Riedel T."/>
            <person name="Held B."/>
            <person name="Nolan M."/>
            <person name="Lucas S."/>
            <person name="Lapidus A."/>
            <person name="Tice H."/>
            <person name="Del Rio T.G."/>
            <person name="Cheng J.F."/>
            <person name="Han C."/>
            <person name="Tapia R."/>
            <person name="Goodwin L.A."/>
            <person name="Pitluck S."/>
            <person name="Liolios K."/>
            <person name="Mavromatis K."/>
            <person name="Pagani I."/>
            <person name="Ivanova N."/>
            <person name="Mikhailova N."/>
            <person name="Pati A."/>
            <person name="Chen A."/>
            <person name="Palaniappan K."/>
            <person name="Land M."/>
            <person name="Rohde M."/>
            <person name="Tindall B.J."/>
            <person name="Detter J.C."/>
            <person name="Goker M."/>
            <person name="Bristow J."/>
            <person name="Eisen J.A."/>
            <person name="Markowitz V."/>
            <person name="Hugenholtz P."/>
            <person name="Kyrpides N.C."/>
            <person name="Klenk H.P."/>
            <person name="Woyke T."/>
        </authorList>
    </citation>
    <scope>NUCLEOTIDE SEQUENCE [LARGE SCALE GENOMIC DNA]</scope>
    <source>
        <strain evidence="2">DSM 15749 / LMG 21470 / R-8282</strain>
    </source>
</reference>
<dbReference type="EMBL" id="JH594606">
    <property type="protein sequence ID" value="EHQ04133.1"/>
    <property type="molecule type" value="Genomic_DNA"/>
</dbReference>
<gene>
    <name evidence="1" type="ORF">Gilli_3536</name>
</gene>
<evidence type="ECO:0000313" key="2">
    <source>
        <dbReference type="Proteomes" id="UP000003844"/>
    </source>
</evidence>
<organism evidence="1 2">
    <name type="scientific">Gillisia limnaea (strain DSM 15749 / LMG 21470 / R-8282)</name>
    <dbReference type="NCBI Taxonomy" id="865937"/>
    <lineage>
        <taxon>Bacteria</taxon>
        <taxon>Pseudomonadati</taxon>
        <taxon>Bacteroidota</taxon>
        <taxon>Flavobacteriia</taxon>
        <taxon>Flavobacteriales</taxon>
        <taxon>Flavobacteriaceae</taxon>
        <taxon>Gillisia</taxon>
    </lineage>
</organism>
<dbReference type="Pfam" id="PF14060">
    <property type="entry name" value="DUF4252"/>
    <property type="match status" value="1"/>
</dbReference>
<dbReference type="STRING" id="865937.Gilli_3536"/>
<name>H2BWW0_GILLR</name>
<dbReference type="eggNOG" id="ENOG5032TIK">
    <property type="taxonomic scope" value="Bacteria"/>
</dbReference>
<dbReference type="HOGENOM" id="CLU_110644_0_0_10"/>
<sequence>MKSIKFIGLVALGLLFSCNNEESLQQYYVANQGNNEFVAIDVPTSMFTSSDSLSPEQKATMETIKKINLLAIPKKAENIQIIEDEQIKISEILKNEKYELLMRYGGGDTRVEIYYTGDEEAVDEIIVYGFDQDRGMGLARVLGDDMNPGDILSLFRSLEKGDIDMDGLKGITSMFIEKTE</sequence>
<protein>
    <submittedName>
        <fullName evidence="1">Membrane or secreted protein</fullName>
    </submittedName>
</protein>
<proteinExistence type="predicted"/>
<evidence type="ECO:0000313" key="1">
    <source>
        <dbReference type="EMBL" id="EHQ04133.1"/>
    </source>
</evidence>
<dbReference type="OrthoDB" id="1143555at2"/>
<accession>H2BWW0</accession>
<dbReference type="PROSITE" id="PS51257">
    <property type="entry name" value="PROKAR_LIPOPROTEIN"/>
    <property type="match status" value="1"/>
</dbReference>